<proteinExistence type="predicted"/>
<dbReference type="EMBL" id="MU006573">
    <property type="protein sequence ID" value="KAF2747338.1"/>
    <property type="molecule type" value="Genomic_DNA"/>
</dbReference>
<dbReference type="Proteomes" id="UP000799440">
    <property type="component" value="Unassembled WGS sequence"/>
</dbReference>
<reference evidence="2" key="1">
    <citation type="journal article" date="2020" name="Stud. Mycol.">
        <title>101 Dothideomycetes genomes: a test case for predicting lifestyles and emergence of pathogens.</title>
        <authorList>
            <person name="Haridas S."/>
            <person name="Albert R."/>
            <person name="Binder M."/>
            <person name="Bloem J."/>
            <person name="Labutti K."/>
            <person name="Salamov A."/>
            <person name="Andreopoulos B."/>
            <person name="Baker S."/>
            <person name="Barry K."/>
            <person name="Bills G."/>
            <person name="Bluhm B."/>
            <person name="Cannon C."/>
            <person name="Castanera R."/>
            <person name="Culley D."/>
            <person name="Daum C."/>
            <person name="Ezra D."/>
            <person name="Gonzalez J."/>
            <person name="Henrissat B."/>
            <person name="Kuo A."/>
            <person name="Liang C."/>
            <person name="Lipzen A."/>
            <person name="Lutzoni F."/>
            <person name="Magnuson J."/>
            <person name="Mondo S."/>
            <person name="Nolan M."/>
            <person name="Ohm R."/>
            <person name="Pangilinan J."/>
            <person name="Park H.-J."/>
            <person name="Ramirez L."/>
            <person name="Alfaro M."/>
            <person name="Sun H."/>
            <person name="Tritt A."/>
            <person name="Yoshinaga Y."/>
            <person name="Zwiers L.-H."/>
            <person name="Turgeon B."/>
            <person name="Goodwin S."/>
            <person name="Spatafora J."/>
            <person name="Crous P."/>
            <person name="Grigoriev I."/>
        </authorList>
    </citation>
    <scope>NUCLEOTIDE SEQUENCE</scope>
    <source>
        <strain evidence="2">CBS 119925</strain>
    </source>
</reference>
<dbReference type="AlphaFoldDB" id="A0A6A6V9P4"/>
<feature type="compositionally biased region" description="Polar residues" evidence="1">
    <location>
        <begin position="27"/>
        <end position="44"/>
    </location>
</feature>
<gene>
    <name evidence="2" type="ORF">M011DRAFT_56168</name>
</gene>
<organism evidence="2 3">
    <name type="scientific">Sporormia fimetaria CBS 119925</name>
    <dbReference type="NCBI Taxonomy" id="1340428"/>
    <lineage>
        <taxon>Eukaryota</taxon>
        <taxon>Fungi</taxon>
        <taxon>Dikarya</taxon>
        <taxon>Ascomycota</taxon>
        <taxon>Pezizomycotina</taxon>
        <taxon>Dothideomycetes</taxon>
        <taxon>Pleosporomycetidae</taxon>
        <taxon>Pleosporales</taxon>
        <taxon>Sporormiaceae</taxon>
        <taxon>Sporormia</taxon>
    </lineage>
</organism>
<protein>
    <submittedName>
        <fullName evidence="2">Uncharacterized protein</fullName>
    </submittedName>
</protein>
<evidence type="ECO:0000313" key="3">
    <source>
        <dbReference type="Proteomes" id="UP000799440"/>
    </source>
</evidence>
<keyword evidence="3" id="KW-1185">Reference proteome</keyword>
<name>A0A6A6V9P4_9PLEO</name>
<evidence type="ECO:0000313" key="2">
    <source>
        <dbReference type="EMBL" id="KAF2747338.1"/>
    </source>
</evidence>
<feature type="region of interest" description="Disordered" evidence="1">
    <location>
        <begin position="25"/>
        <end position="49"/>
    </location>
</feature>
<evidence type="ECO:0000256" key="1">
    <source>
        <dbReference type="SAM" id="MobiDB-lite"/>
    </source>
</evidence>
<accession>A0A6A6V9P4</accession>
<sequence length="270" mass="29386">MAQKHNWSPGPNIHSSYSHLGNICQHAPSSARQNRESSPGNHATTAPPLRKNACQHTFSFISSTAISSSAHRHSHMLLCCHAPHASRLCSFSLHFRPVVACNSRPLERLRSDAHDPSTRRGTAPFPLRALLRAALWAAQGDPLAGNPSVVPFFCFEKPSAWPQHQISTPCAIDAMFDCYPTGRDWSGTLQFRIVRHGCFGHVSTLLHIFISTFRESSTDSAKSRAIASIQHFGLRTGPDPIKASREACAMLAVGGTERGAASCFPFPSPS</sequence>